<reference evidence="2 3" key="1">
    <citation type="journal article" date="2018" name="PLoS ONE">
        <title>The draft genome of Kipferlia bialata reveals reductive genome evolution in fornicate parasites.</title>
        <authorList>
            <person name="Tanifuji G."/>
            <person name="Takabayashi S."/>
            <person name="Kume K."/>
            <person name="Takagi M."/>
            <person name="Nakayama T."/>
            <person name="Kamikawa R."/>
            <person name="Inagaki Y."/>
            <person name="Hashimoto T."/>
        </authorList>
    </citation>
    <scope>NUCLEOTIDE SEQUENCE [LARGE SCALE GENOMIC DNA]</scope>
    <source>
        <strain evidence="2">NY0173</strain>
    </source>
</reference>
<dbReference type="EMBL" id="BDIP01001214">
    <property type="protein sequence ID" value="GIQ83872.1"/>
    <property type="molecule type" value="Genomic_DNA"/>
</dbReference>
<feature type="compositionally biased region" description="Polar residues" evidence="1">
    <location>
        <begin position="1"/>
        <end position="21"/>
    </location>
</feature>
<evidence type="ECO:0000313" key="2">
    <source>
        <dbReference type="EMBL" id="GIQ83872.1"/>
    </source>
</evidence>
<dbReference type="AlphaFoldDB" id="A0A9K3CWT0"/>
<evidence type="ECO:0000313" key="3">
    <source>
        <dbReference type="Proteomes" id="UP000265618"/>
    </source>
</evidence>
<sequence>MSCKMTNDPSGSVSEKGSESDSYQDPELEGGLFGTDSWDEDQLFGGFSDTDSKGDETESPPPASLAGPARSEVLLSTEKVFTTPDIDMSLSTFGPEDRQLECALFNYECLDMGYATLNHPVGFVSGTVEWDMYYDSECSEGPYSFGFYPPKALLMMWGFEGAYLDLVRNYDGYSLYGTDPKDGSPKSDFYCKCSHMSCHAHDKMTLRVDHISKTVAWINHTTHEKLVKPLPREPRPEGGNPLPPQALVPGYQGTDKMVITAFRRIAE</sequence>
<evidence type="ECO:0000256" key="1">
    <source>
        <dbReference type="SAM" id="MobiDB-lite"/>
    </source>
</evidence>
<comment type="caution">
    <text evidence="2">The sequence shown here is derived from an EMBL/GenBank/DDBJ whole genome shotgun (WGS) entry which is preliminary data.</text>
</comment>
<name>A0A9K3CWT0_9EUKA</name>
<protein>
    <submittedName>
        <fullName evidence="2">Uncharacterized protein</fullName>
    </submittedName>
</protein>
<feature type="region of interest" description="Disordered" evidence="1">
    <location>
        <begin position="228"/>
        <end position="247"/>
    </location>
</feature>
<dbReference type="Proteomes" id="UP000265618">
    <property type="component" value="Unassembled WGS sequence"/>
</dbReference>
<keyword evidence="3" id="KW-1185">Reference proteome</keyword>
<feature type="region of interest" description="Disordered" evidence="1">
    <location>
        <begin position="1"/>
        <end position="69"/>
    </location>
</feature>
<gene>
    <name evidence="2" type="ORF">KIPB_005269</name>
</gene>
<accession>A0A9K3CWT0</accession>
<proteinExistence type="predicted"/>
<organism evidence="2 3">
    <name type="scientific">Kipferlia bialata</name>
    <dbReference type="NCBI Taxonomy" id="797122"/>
    <lineage>
        <taxon>Eukaryota</taxon>
        <taxon>Metamonada</taxon>
        <taxon>Carpediemonas-like organisms</taxon>
        <taxon>Kipferlia</taxon>
    </lineage>
</organism>